<dbReference type="InterPro" id="IPR051202">
    <property type="entry name" value="Peptidase_C40"/>
</dbReference>
<comment type="similarity">
    <text evidence="1">Belongs to the peptidase C40 family.</text>
</comment>
<feature type="region of interest" description="Disordered" evidence="5">
    <location>
        <begin position="257"/>
        <end position="341"/>
    </location>
</feature>
<evidence type="ECO:0000256" key="5">
    <source>
        <dbReference type="SAM" id="MobiDB-lite"/>
    </source>
</evidence>
<dbReference type="Pfam" id="PF00877">
    <property type="entry name" value="NLPC_P60"/>
    <property type="match status" value="1"/>
</dbReference>
<evidence type="ECO:0000256" key="2">
    <source>
        <dbReference type="ARBA" id="ARBA00022670"/>
    </source>
</evidence>
<comment type="caution">
    <text evidence="8">The sequence shown here is derived from an EMBL/GenBank/DDBJ whole genome shotgun (WGS) entry which is preliminary data.</text>
</comment>
<feature type="compositionally biased region" description="Low complexity" evidence="5">
    <location>
        <begin position="257"/>
        <end position="268"/>
    </location>
</feature>
<dbReference type="Gene3D" id="3.90.1720.10">
    <property type="entry name" value="endopeptidase domain like (from Nostoc punctiforme)"/>
    <property type="match status" value="1"/>
</dbReference>
<keyword evidence="3" id="KW-0378">Hydrolase</keyword>
<dbReference type="InterPro" id="IPR038765">
    <property type="entry name" value="Papain-like_cys_pep_sf"/>
</dbReference>
<accession>A0ABV3STM2</accession>
<keyword evidence="6" id="KW-0732">Signal</keyword>
<dbReference type="SUPFAM" id="SSF54001">
    <property type="entry name" value="Cysteine proteinases"/>
    <property type="match status" value="1"/>
</dbReference>
<reference evidence="8 9" key="1">
    <citation type="submission" date="2024-07" db="EMBL/GenBank/DDBJ databases">
        <authorList>
            <person name="Lee S."/>
            <person name="Kang M."/>
        </authorList>
    </citation>
    <scope>NUCLEOTIDE SEQUENCE [LARGE SCALE GENOMIC DNA]</scope>
    <source>
        <strain evidence="8 9">DS6</strain>
    </source>
</reference>
<gene>
    <name evidence="8" type="ORF">AB3X52_01580</name>
</gene>
<dbReference type="RefSeq" id="WP_367990942.1">
    <property type="nucleotide sequence ID" value="NZ_JBFPJR010000002.1"/>
</dbReference>
<dbReference type="PANTHER" id="PTHR47053:SF1">
    <property type="entry name" value="MUREIN DD-ENDOPEPTIDASE MEPH-RELATED"/>
    <property type="match status" value="1"/>
</dbReference>
<evidence type="ECO:0000256" key="6">
    <source>
        <dbReference type="SAM" id="SignalP"/>
    </source>
</evidence>
<protein>
    <submittedName>
        <fullName evidence="8">C40 family peptidase</fullName>
    </submittedName>
</protein>
<name>A0ABV3STM2_9ACTN</name>
<evidence type="ECO:0000256" key="1">
    <source>
        <dbReference type="ARBA" id="ARBA00007074"/>
    </source>
</evidence>
<organism evidence="8 9">
    <name type="scientific">Nocardioides eburneus</name>
    <dbReference type="NCBI Taxonomy" id="3231482"/>
    <lineage>
        <taxon>Bacteria</taxon>
        <taxon>Bacillati</taxon>
        <taxon>Actinomycetota</taxon>
        <taxon>Actinomycetes</taxon>
        <taxon>Propionibacteriales</taxon>
        <taxon>Nocardioidaceae</taxon>
        <taxon>Nocardioides</taxon>
    </lineage>
</organism>
<feature type="chain" id="PRO_5046554510" evidence="6">
    <location>
        <begin position="27"/>
        <end position="460"/>
    </location>
</feature>
<feature type="signal peptide" evidence="6">
    <location>
        <begin position="1"/>
        <end position="26"/>
    </location>
</feature>
<feature type="compositionally biased region" description="Low complexity" evidence="5">
    <location>
        <begin position="308"/>
        <end position="328"/>
    </location>
</feature>
<feature type="compositionally biased region" description="Low complexity" evidence="5">
    <location>
        <begin position="275"/>
        <end position="296"/>
    </location>
</feature>
<evidence type="ECO:0000256" key="4">
    <source>
        <dbReference type="ARBA" id="ARBA00022807"/>
    </source>
</evidence>
<sequence length="460" mass="47686">MRSSVPAVLLAVSLLSGLTATDLAHAEDPGDHGTVPSKKDVDNARRAVADKATDVAGVRRAMAAAQARLETASIAAEQAAEAYNGARWRAERARAEARAARRVQRSATADLEKQRQAYAGSLVSGYSSGQGLSAVAGLVQPGGIDEVQRRSSTVASAQSALDAKFQRYQASKTLADVAEDQASAAEKKAVAAERTARSKREAARQAANAAAAQARSVAAERTRLLRQLAHLQHISVALATRRQDALEEQRQEKAEAAAAAAAQAAAQKAAHEAAQKSGQKSGQKSAQQSGQQAGQQHHTTAPDHDAGDAASSSGQAPAAPPADDAGAPAPTPPASAPAPSGGVGAAIAFARQQIGEPYVWGAAGPDSWDCSGLTMRAWEAGGIALPHYSVAQYEESTPISPADLRPGDLLFWGTSNSPSSIHHVALYVGDGQMIEAPRTGVPVREISMYAWEAPNFYARP</sequence>
<keyword evidence="4" id="KW-0788">Thiol protease</keyword>
<evidence type="ECO:0000313" key="9">
    <source>
        <dbReference type="Proteomes" id="UP001556631"/>
    </source>
</evidence>
<dbReference type="PANTHER" id="PTHR47053">
    <property type="entry name" value="MUREIN DD-ENDOPEPTIDASE MEPH-RELATED"/>
    <property type="match status" value="1"/>
</dbReference>
<proteinExistence type="inferred from homology"/>
<dbReference type="Proteomes" id="UP001556631">
    <property type="component" value="Unassembled WGS sequence"/>
</dbReference>
<keyword evidence="9" id="KW-1185">Reference proteome</keyword>
<dbReference type="PROSITE" id="PS51935">
    <property type="entry name" value="NLPC_P60"/>
    <property type="match status" value="1"/>
</dbReference>
<dbReference type="InterPro" id="IPR000064">
    <property type="entry name" value="NLP_P60_dom"/>
</dbReference>
<feature type="domain" description="NlpC/P60" evidence="7">
    <location>
        <begin position="340"/>
        <end position="460"/>
    </location>
</feature>
<evidence type="ECO:0000313" key="8">
    <source>
        <dbReference type="EMBL" id="MEX0426292.1"/>
    </source>
</evidence>
<evidence type="ECO:0000256" key="3">
    <source>
        <dbReference type="ARBA" id="ARBA00022801"/>
    </source>
</evidence>
<dbReference type="EMBL" id="JBFPJR010000002">
    <property type="protein sequence ID" value="MEX0426292.1"/>
    <property type="molecule type" value="Genomic_DNA"/>
</dbReference>
<evidence type="ECO:0000259" key="7">
    <source>
        <dbReference type="PROSITE" id="PS51935"/>
    </source>
</evidence>
<keyword evidence="2" id="KW-0645">Protease</keyword>